<dbReference type="PANTHER" id="PTHR13779">
    <property type="entry name" value="WERNER HELICASE-INTERACTING PROTEIN 1 FAMILY MEMBER"/>
    <property type="match status" value="1"/>
</dbReference>
<dbReference type="Pfam" id="PF00004">
    <property type="entry name" value="AAA"/>
    <property type="match status" value="1"/>
</dbReference>
<dbReference type="GO" id="GO:0008047">
    <property type="term" value="F:enzyme activator activity"/>
    <property type="evidence" value="ECO:0007669"/>
    <property type="project" value="TreeGrafter"/>
</dbReference>
<evidence type="ECO:0000256" key="2">
    <source>
        <dbReference type="ARBA" id="ARBA00008959"/>
    </source>
</evidence>
<accession>H5S9W8</accession>
<evidence type="ECO:0000313" key="8">
    <source>
        <dbReference type="EMBL" id="BAL52954.1"/>
    </source>
</evidence>
<dbReference type="GO" id="GO:0003677">
    <property type="term" value="F:DNA binding"/>
    <property type="evidence" value="ECO:0007669"/>
    <property type="project" value="InterPro"/>
</dbReference>
<feature type="domain" description="AAA+ ATPase" evidence="7">
    <location>
        <begin position="47"/>
        <end position="164"/>
    </location>
</feature>
<dbReference type="GO" id="GO:0005524">
    <property type="term" value="F:ATP binding"/>
    <property type="evidence" value="ECO:0007669"/>
    <property type="project" value="UniProtKB-KW"/>
</dbReference>
<dbReference type="EMBL" id="AP011644">
    <property type="protein sequence ID" value="BAL52954.1"/>
    <property type="molecule type" value="Genomic_DNA"/>
</dbReference>
<dbReference type="CDD" id="cd18139">
    <property type="entry name" value="HLD_clamp_RarA"/>
    <property type="match status" value="1"/>
</dbReference>
<name>H5S9W8_9BACT</name>
<keyword evidence="5" id="KW-0547">Nucleotide-binding</keyword>
<dbReference type="InterPro" id="IPR027417">
    <property type="entry name" value="P-loop_NTPase"/>
</dbReference>
<dbReference type="SUPFAM" id="SSF48019">
    <property type="entry name" value="post-AAA+ oligomerization domain-like"/>
    <property type="match status" value="1"/>
</dbReference>
<dbReference type="InterPro" id="IPR003959">
    <property type="entry name" value="ATPase_AAA_core"/>
</dbReference>
<evidence type="ECO:0000259" key="7">
    <source>
        <dbReference type="SMART" id="SM00382"/>
    </source>
</evidence>
<dbReference type="AlphaFoldDB" id="H5S9W8"/>
<comment type="function">
    <text evidence="1">DNA-dependent ATPase that plays important roles in cellular responses to stalled DNA replication processes.</text>
</comment>
<dbReference type="Gene3D" id="3.40.50.300">
    <property type="entry name" value="P-loop containing nucleotide triphosphate hydrolases"/>
    <property type="match status" value="1"/>
</dbReference>
<keyword evidence="4" id="KW-0235">DNA replication</keyword>
<dbReference type="InterPro" id="IPR032423">
    <property type="entry name" value="AAA_assoc_2"/>
</dbReference>
<evidence type="ECO:0000256" key="4">
    <source>
        <dbReference type="ARBA" id="ARBA00022705"/>
    </source>
</evidence>
<dbReference type="SMART" id="SM00382">
    <property type="entry name" value="AAA"/>
    <property type="match status" value="1"/>
</dbReference>
<dbReference type="Pfam" id="PF12002">
    <property type="entry name" value="MgsA_C"/>
    <property type="match status" value="1"/>
</dbReference>
<evidence type="ECO:0000256" key="5">
    <source>
        <dbReference type="ARBA" id="ARBA00022741"/>
    </source>
</evidence>
<dbReference type="GO" id="GO:0016887">
    <property type="term" value="F:ATP hydrolysis activity"/>
    <property type="evidence" value="ECO:0007669"/>
    <property type="project" value="InterPro"/>
</dbReference>
<dbReference type="FunFam" id="1.10.8.60:FF:000029">
    <property type="entry name" value="Replication-associated recombination protein A"/>
    <property type="match status" value="1"/>
</dbReference>
<keyword evidence="6" id="KW-0067">ATP-binding</keyword>
<dbReference type="FunFam" id="1.20.272.10:FF:000001">
    <property type="entry name" value="Putative AAA family ATPase"/>
    <property type="match status" value="1"/>
</dbReference>
<organism evidence="8">
    <name type="scientific">uncultured Acetothermia bacterium</name>
    <dbReference type="NCBI Taxonomy" id="236499"/>
    <lineage>
        <taxon>Bacteria</taxon>
        <taxon>Candidatus Bipolaricaulota</taxon>
        <taxon>environmental samples</taxon>
    </lineage>
</organism>
<sequence length="444" mass="49939">MSQLFGAKQQRPPLAERMRPQSLEEFVGQEDLVGPGRPLRKMIEQNEIRSLVLWGPPGTGKTTLGWIIARSCGAEFLAFSATRSSIKEIQSAMERSKRKFQSYGVRDLIFVDELHRFNKAQQAVFLPYVEEGSILLVGATTENPSFEIIAPLLSRSQVFVLQPLSPEDIKKILRRALADRERGLGARNLKLTPDAEEFIAQYCDGDARRALNLLELAAETTQELIDLKTVQEIAQRKLPIYDKSGEEHYNLISALHKSVRNSDPDAALYWLARMLAGGEDPLYIARRLIRMAVEDIGLADPNALSVAVAAKDAYDFLGSPEGELALAETVIYLATAPKSNSVYKAFGEAQHDVETTRNEPVPLHLRNPVTQLMREIGYGKDYQYAHQLPEGVAPMECLPQSLQGRRYYYPKDAGYEREIKQRLERWKALRARACESRKAPNNKG</sequence>
<evidence type="ECO:0000256" key="3">
    <source>
        <dbReference type="ARBA" id="ARBA00020776"/>
    </source>
</evidence>
<dbReference type="Pfam" id="PF16193">
    <property type="entry name" value="AAA_assoc_2"/>
    <property type="match status" value="1"/>
</dbReference>
<dbReference type="CDD" id="cd00009">
    <property type="entry name" value="AAA"/>
    <property type="match status" value="1"/>
</dbReference>
<dbReference type="FunFam" id="3.40.50.300:FF:000137">
    <property type="entry name" value="Replication-associated recombination protein A"/>
    <property type="match status" value="1"/>
</dbReference>
<dbReference type="GO" id="GO:0017116">
    <property type="term" value="F:single-stranded DNA helicase activity"/>
    <property type="evidence" value="ECO:0007669"/>
    <property type="project" value="TreeGrafter"/>
</dbReference>
<dbReference type="InterPro" id="IPR051314">
    <property type="entry name" value="AAA_ATPase_RarA/MGS1/WRNIP1"/>
</dbReference>
<evidence type="ECO:0000256" key="1">
    <source>
        <dbReference type="ARBA" id="ARBA00002393"/>
    </source>
</evidence>
<dbReference type="Gene3D" id="1.10.8.60">
    <property type="match status" value="1"/>
</dbReference>
<dbReference type="InterPro" id="IPR021886">
    <property type="entry name" value="MgsA_C"/>
</dbReference>
<protein>
    <recommendedName>
        <fullName evidence="3">Replication-associated recombination protein A</fullName>
    </recommendedName>
</protein>
<reference evidence="8" key="2">
    <citation type="journal article" date="2012" name="PLoS ONE">
        <title>A Deeply Branching Thermophilic Bacterium with an Ancient Acetyl-CoA Pathway Dominates a Subsurface Ecosystem.</title>
        <authorList>
            <person name="Takami H."/>
            <person name="Noguchi H."/>
            <person name="Takaki Y."/>
            <person name="Uchiyama I."/>
            <person name="Toyoda A."/>
            <person name="Nishi S."/>
            <person name="Chee G.-J."/>
            <person name="Arai W."/>
            <person name="Nunoura T."/>
            <person name="Itoh T."/>
            <person name="Hattori M."/>
            <person name="Takai K."/>
        </authorList>
    </citation>
    <scope>NUCLEOTIDE SEQUENCE</scope>
</reference>
<evidence type="ECO:0000256" key="6">
    <source>
        <dbReference type="ARBA" id="ARBA00022840"/>
    </source>
</evidence>
<proteinExistence type="inferred from homology"/>
<dbReference type="InterPro" id="IPR003593">
    <property type="entry name" value="AAA+_ATPase"/>
</dbReference>
<dbReference type="Gene3D" id="1.10.3710.10">
    <property type="entry name" value="DNA polymerase III clamp loader subunits, C-terminal domain"/>
    <property type="match status" value="1"/>
</dbReference>
<gene>
    <name evidence="8" type="ORF">HGMM_F03H09C13</name>
</gene>
<dbReference type="Gene3D" id="1.20.272.10">
    <property type="match status" value="1"/>
</dbReference>
<reference evidence="8" key="1">
    <citation type="journal article" date="2005" name="Environ. Microbiol.">
        <title>Genetic and functional properties of uncultivated thermophilic crenarchaeotes from a subsurface gold mine as revealed by analysis of genome fragments.</title>
        <authorList>
            <person name="Nunoura T."/>
            <person name="Hirayama H."/>
            <person name="Takami H."/>
            <person name="Oida H."/>
            <person name="Nishi S."/>
            <person name="Shimamura S."/>
            <person name="Suzuki Y."/>
            <person name="Inagaki F."/>
            <person name="Takai K."/>
            <person name="Nealson K.H."/>
            <person name="Horikoshi K."/>
        </authorList>
    </citation>
    <scope>NUCLEOTIDE SEQUENCE</scope>
</reference>
<dbReference type="SUPFAM" id="SSF52540">
    <property type="entry name" value="P-loop containing nucleoside triphosphate hydrolases"/>
    <property type="match status" value="1"/>
</dbReference>
<dbReference type="InterPro" id="IPR008921">
    <property type="entry name" value="DNA_pol3_clamp-load_cplx_C"/>
</dbReference>
<comment type="similarity">
    <text evidence="2">Belongs to the AAA ATPase family. RarA/MGS1/WRNIP1 subfamily.</text>
</comment>
<dbReference type="PANTHER" id="PTHR13779:SF7">
    <property type="entry name" value="ATPASE WRNIP1"/>
    <property type="match status" value="1"/>
</dbReference>
<dbReference type="GO" id="GO:0000731">
    <property type="term" value="P:DNA synthesis involved in DNA repair"/>
    <property type="evidence" value="ECO:0007669"/>
    <property type="project" value="TreeGrafter"/>
</dbReference>
<dbReference type="GO" id="GO:0006261">
    <property type="term" value="P:DNA-templated DNA replication"/>
    <property type="evidence" value="ECO:0007669"/>
    <property type="project" value="TreeGrafter"/>
</dbReference>